<dbReference type="InterPro" id="IPR050765">
    <property type="entry name" value="Riboflavin_Biosynth_HTPR"/>
</dbReference>
<dbReference type="EMBL" id="CP002959">
    <property type="protein sequence ID" value="AFM13785.1"/>
    <property type="molecule type" value="Genomic_DNA"/>
</dbReference>
<keyword evidence="3" id="KW-0560">Oxidoreductase</keyword>
<dbReference type="InterPro" id="IPR002734">
    <property type="entry name" value="RibDG_C"/>
</dbReference>
<gene>
    <name evidence="5" type="ordered locus">Turpa_3146</name>
</gene>
<dbReference type="STRING" id="869212.Turpa_3146"/>
<reference evidence="5 6" key="1">
    <citation type="submission" date="2012-06" db="EMBL/GenBank/DDBJ databases">
        <title>The complete chromosome of genome of Turneriella parva DSM 21527.</title>
        <authorList>
            <consortium name="US DOE Joint Genome Institute (JGI-PGF)"/>
            <person name="Lucas S."/>
            <person name="Han J."/>
            <person name="Lapidus A."/>
            <person name="Bruce D."/>
            <person name="Goodwin L."/>
            <person name="Pitluck S."/>
            <person name="Peters L."/>
            <person name="Kyrpides N."/>
            <person name="Mavromatis K."/>
            <person name="Ivanova N."/>
            <person name="Mikhailova N."/>
            <person name="Chertkov O."/>
            <person name="Detter J.C."/>
            <person name="Tapia R."/>
            <person name="Han C."/>
            <person name="Land M."/>
            <person name="Hauser L."/>
            <person name="Markowitz V."/>
            <person name="Cheng J.-F."/>
            <person name="Hugenholtz P."/>
            <person name="Woyke T."/>
            <person name="Wu D."/>
            <person name="Gronow S."/>
            <person name="Wellnitz S."/>
            <person name="Brambilla E."/>
            <person name="Klenk H.-P."/>
            <person name="Eisen J.A."/>
        </authorList>
    </citation>
    <scope>NUCLEOTIDE SEQUENCE [LARGE SCALE GENOMIC DNA]</scope>
    <source>
        <strain evidence="6">ATCC BAA-1111 / DSM 21527 / NCTC 11395 / H</strain>
    </source>
</reference>
<evidence type="ECO:0000256" key="3">
    <source>
        <dbReference type="ARBA" id="ARBA00023002"/>
    </source>
</evidence>
<dbReference type="Pfam" id="PF01872">
    <property type="entry name" value="RibD_C"/>
    <property type="match status" value="1"/>
</dbReference>
<dbReference type="GO" id="GO:0009231">
    <property type="term" value="P:riboflavin biosynthetic process"/>
    <property type="evidence" value="ECO:0007669"/>
    <property type="project" value="InterPro"/>
</dbReference>
<evidence type="ECO:0000259" key="4">
    <source>
        <dbReference type="Pfam" id="PF01872"/>
    </source>
</evidence>
<accession>I4B928</accession>
<dbReference type="Gene3D" id="3.40.430.10">
    <property type="entry name" value="Dihydrofolate Reductase, subunit A"/>
    <property type="match status" value="1"/>
</dbReference>
<proteinExistence type="predicted"/>
<dbReference type="GO" id="GO:0008703">
    <property type="term" value="F:5-amino-6-(5-phosphoribosylamino)uracil reductase activity"/>
    <property type="evidence" value="ECO:0007669"/>
    <property type="project" value="InterPro"/>
</dbReference>
<evidence type="ECO:0000313" key="6">
    <source>
        <dbReference type="Proteomes" id="UP000006048"/>
    </source>
</evidence>
<evidence type="ECO:0000256" key="2">
    <source>
        <dbReference type="ARBA" id="ARBA00022857"/>
    </source>
</evidence>
<dbReference type="AlphaFoldDB" id="I4B928"/>
<keyword evidence="2" id="KW-0521">NADP</keyword>
<dbReference type="KEGG" id="tpx:Turpa_3146"/>
<dbReference type="Proteomes" id="UP000006048">
    <property type="component" value="Chromosome"/>
</dbReference>
<dbReference type="PANTHER" id="PTHR38011:SF7">
    <property type="entry name" value="2,5-DIAMINO-6-RIBOSYLAMINO-4(3H)-PYRIMIDINONE 5'-PHOSPHATE REDUCTASE"/>
    <property type="match status" value="1"/>
</dbReference>
<sequence>MAMTLDGHVAHPTEAWNFGSSEDRRRMDRLREWADCLIVSRKTLEHDNMDLRVRTKPHSRSHPRPVIVLNSAEPLKAGLKVLQHSKIEGEVWISETAKSATLAEIWPDLTHPWQLNRYKDVRDIVASLYGRGFQKLLLEGGPSLNGRFFFHSLVDEFFLTLLPLLWGGKTTDRSVVSENSLPLERFRLRRAEKRGDEMFFRYVRRQRPTPKVKPVS</sequence>
<dbReference type="PANTHER" id="PTHR38011">
    <property type="entry name" value="DIHYDROFOLATE REDUCTASE FAMILY PROTEIN (AFU_ORTHOLOGUE AFUA_8G06820)"/>
    <property type="match status" value="1"/>
</dbReference>
<dbReference type="HOGENOM" id="CLU_036590_4_1_12"/>
<dbReference type="OrthoDB" id="338010at2"/>
<name>I4B928_TURPD</name>
<dbReference type="InterPro" id="IPR024072">
    <property type="entry name" value="DHFR-like_dom_sf"/>
</dbReference>
<comment type="pathway">
    <text evidence="1">Cofactor biosynthesis; riboflavin biosynthesis.</text>
</comment>
<evidence type="ECO:0000256" key="1">
    <source>
        <dbReference type="ARBA" id="ARBA00005104"/>
    </source>
</evidence>
<feature type="domain" description="Bacterial bifunctional deaminase-reductase C-terminal" evidence="4">
    <location>
        <begin position="1"/>
        <end position="198"/>
    </location>
</feature>
<dbReference type="SUPFAM" id="SSF53597">
    <property type="entry name" value="Dihydrofolate reductase-like"/>
    <property type="match status" value="1"/>
</dbReference>
<evidence type="ECO:0000313" key="5">
    <source>
        <dbReference type="EMBL" id="AFM13785.1"/>
    </source>
</evidence>
<keyword evidence="6" id="KW-1185">Reference proteome</keyword>
<protein>
    <submittedName>
        <fullName evidence="5">Bifunctional deaminase-reductase domain protein</fullName>
    </submittedName>
</protein>
<organism evidence="5 6">
    <name type="scientific">Turneriella parva (strain ATCC BAA-1111 / DSM 21527 / NCTC 11395 / H)</name>
    <name type="common">Leptospira parva</name>
    <dbReference type="NCBI Taxonomy" id="869212"/>
    <lineage>
        <taxon>Bacteria</taxon>
        <taxon>Pseudomonadati</taxon>
        <taxon>Spirochaetota</taxon>
        <taxon>Spirochaetia</taxon>
        <taxon>Leptospirales</taxon>
        <taxon>Leptospiraceae</taxon>
        <taxon>Turneriella</taxon>
    </lineage>
</organism>